<protein>
    <submittedName>
        <fullName evidence="3">Uncharacterized protein</fullName>
    </submittedName>
</protein>
<dbReference type="PATRIC" id="fig|1415166.3.peg.71"/>
<feature type="transmembrane region" description="Helical" evidence="2">
    <location>
        <begin position="116"/>
        <end position="135"/>
    </location>
</feature>
<feature type="transmembrane region" description="Helical" evidence="2">
    <location>
        <begin position="21"/>
        <end position="39"/>
    </location>
</feature>
<evidence type="ECO:0000313" key="3">
    <source>
        <dbReference type="EMBL" id="AHH14893.1"/>
    </source>
</evidence>
<reference evidence="3 4" key="1">
    <citation type="journal article" date="2014" name="Appl. Environ. Microbiol.">
        <title>Insights into the Microbial Degradation of Rubber and Gutta-Percha by Analysis of the Complete Genome of Nocardia nova SH22a.</title>
        <authorList>
            <person name="Luo Q."/>
            <person name="Hiessl S."/>
            <person name="Poehlein A."/>
            <person name="Daniel R."/>
            <person name="Steinbuchel A."/>
        </authorList>
    </citation>
    <scope>NUCLEOTIDE SEQUENCE [LARGE SCALE GENOMIC DNA]</scope>
    <source>
        <strain evidence="3">SH22a</strain>
    </source>
</reference>
<keyword evidence="2" id="KW-1133">Transmembrane helix</keyword>
<evidence type="ECO:0000256" key="1">
    <source>
        <dbReference type="SAM" id="MobiDB-lite"/>
    </source>
</evidence>
<organism evidence="3 4">
    <name type="scientific">Nocardia nova SH22a</name>
    <dbReference type="NCBI Taxonomy" id="1415166"/>
    <lineage>
        <taxon>Bacteria</taxon>
        <taxon>Bacillati</taxon>
        <taxon>Actinomycetota</taxon>
        <taxon>Actinomycetes</taxon>
        <taxon>Mycobacteriales</taxon>
        <taxon>Nocardiaceae</taxon>
        <taxon>Nocardia</taxon>
    </lineage>
</organism>
<dbReference type="eggNOG" id="ENOG5033FP8">
    <property type="taxonomic scope" value="Bacteria"/>
</dbReference>
<evidence type="ECO:0000256" key="2">
    <source>
        <dbReference type="SAM" id="Phobius"/>
    </source>
</evidence>
<dbReference type="AlphaFoldDB" id="W5T7I8"/>
<dbReference type="RefSeq" id="WP_051494575.1">
    <property type="nucleotide sequence ID" value="NZ_CP006850.1"/>
</dbReference>
<keyword evidence="4" id="KW-1185">Reference proteome</keyword>
<accession>W5T7I8</accession>
<feature type="transmembrane region" description="Helical" evidence="2">
    <location>
        <begin position="51"/>
        <end position="70"/>
    </location>
</feature>
<feature type="region of interest" description="Disordered" evidence="1">
    <location>
        <begin position="165"/>
        <end position="189"/>
    </location>
</feature>
<dbReference type="KEGG" id="nno:NONO_c00730"/>
<keyword evidence="2" id="KW-0472">Membrane</keyword>
<proteinExistence type="predicted"/>
<evidence type="ECO:0000313" key="4">
    <source>
        <dbReference type="Proteomes" id="UP000019150"/>
    </source>
</evidence>
<dbReference type="OrthoDB" id="4563751at2"/>
<dbReference type="Proteomes" id="UP000019150">
    <property type="component" value="Chromosome"/>
</dbReference>
<dbReference type="HOGENOM" id="CLU_110254_2_0_11"/>
<keyword evidence="2" id="KW-0812">Transmembrane</keyword>
<dbReference type="STRING" id="1415166.NONO_c00730"/>
<sequence>MRHRDRPPTGSPRGIRRPGADAVRGGLVGAAVAVLAVAAHGSAGGGYPDSAALTLLVLIATAAGTFASLLPRRWGRVAVLAALGGGQVAAHLALSVLPAHGETSCGSGLLAAPNGWMTAAHAVATVVCALLIVAAERLYAAVSRSVRAITTRPHSLPVVATARWRPDSRRPGQRPSGRAVSSRAPPVFA</sequence>
<dbReference type="EMBL" id="CP006850">
    <property type="protein sequence ID" value="AHH14893.1"/>
    <property type="molecule type" value="Genomic_DNA"/>
</dbReference>
<gene>
    <name evidence="3" type="ORF">NONO_c00730</name>
</gene>
<feature type="transmembrane region" description="Helical" evidence="2">
    <location>
        <begin position="77"/>
        <end position="96"/>
    </location>
</feature>
<name>W5T7I8_9NOCA</name>